<dbReference type="GO" id="GO:0031956">
    <property type="term" value="F:medium-chain fatty acid-CoA ligase activity"/>
    <property type="evidence" value="ECO:0007669"/>
    <property type="project" value="TreeGrafter"/>
</dbReference>
<sequence length="491" mass="53122">MTVIQSNSDSMKQAGSIGTVFMAHVLADPDAPFFIQGDTQISRGDFLRQVVGVRAFFSAQGIAAGAVVGLANTDQIRSFAAMFALWSLGAAPLVLDYRISQAERQHVAQAAGVSAIFSDFKGLSAQSGCHSLPRDLPLSDDIMALTFPSDPDAIVDFRQSSGTTALPKLQPISAQTLFDMTEKRCDPPSHVTQGNIVSCLNLAFAGTRYLWFRNAYLGRAIISVPLFFTPAQLDTAMRHPLAEEATLPPVIMKRLVEYVDALDGQPAHPRYPNLSKLQSIGGPLTGQMLLDVQRLLSDRISTTYSFSEAGVVSRLYGDDIARNPTAAGRVLSGVTVATEDQDGEPLPAHMPGSLVVTKDGETFRPGDHGYLSDEGLLYITGRSAERFCRNSVTFTASDVAERIRSLDTVTDCCVFAAPGQLDGEDIVVAAIESDPANQVDIASTLRSLMLAEIRPDHIRCYPALPRGSAMKVSIQDLKQHHLQEPEKYHDL</sequence>
<feature type="domain" description="AMP-dependent synthetase/ligase" evidence="1">
    <location>
        <begin position="26"/>
        <end position="358"/>
    </location>
</feature>
<accession>A0A2R8AMB7</accession>
<dbReference type="EC" id="6.3.2.14" evidence="2"/>
<dbReference type="InterPro" id="IPR042099">
    <property type="entry name" value="ANL_N_sf"/>
</dbReference>
<reference evidence="2 3" key="1">
    <citation type="submission" date="2018-03" db="EMBL/GenBank/DDBJ databases">
        <authorList>
            <person name="Keele B.F."/>
        </authorList>
    </citation>
    <scope>NUCLEOTIDE SEQUENCE [LARGE SCALE GENOMIC DNA]</scope>
    <source>
        <strain evidence="2 3">CECT 8811</strain>
    </source>
</reference>
<dbReference type="InterPro" id="IPR000873">
    <property type="entry name" value="AMP-dep_synth/lig_dom"/>
</dbReference>
<evidence type="ECO:0000313" key="3">
    <source>
        <dbReference type="Proteomes" id="UP000244911"/>
    </source>
</evidence>
<keyword evidence="2" id="KW-0436">Ligase</keyword>
<evidence type="ECO:0000259" key="1">
    <source>
        <dbReference type="Pfam" id="PF00501"/>
    </source>
</evidence>
<organism evidence="2 3">
    <name type="scientific">Aliiroseovarius pelagivivens</name>
    <dbReference type="NCBI Taxonomy" id="1639690"/>
    <lineage>
        <taxon>Bacteria</taxon>
        <taxon>Pseudomonadati</taxon>
        <taxon>Pseudomonadota</taxon>
        <taxon>Alphaproteobacteria</taxon>
        <taxon>Rhodobacterales</taxon>
        <taxon>Paracoccaceae</taxon>
        <taxon>Aliiroseovarius</taxon>
    </lineage>
</organism>
<protein>
    <submittedName>
        <fullName evidence="2">Enterobactin synthase component E</fullName>
        <ecNumber evidence="2">6.3.2.14</ecNumber>
    </submittedName>
</protein>
<name>A0A2R8AMB7_9RHOB</name>
<dbReference type="Gene3D" id="3.30.300.30">
    <property type="match status" value="1"/>
</dbReference>
<dbReference type="EMBL" id="OMOI01000001">
    <property type="protein sequence ID" value="SPF77150.1"/>
    <property type="molecule type" value="Genomic_DNA"/>
</dbReference>
<dbReference type="PANTHER" id="PTHR43201">
    <property type="entry name" value="ACYL-COA SYNTHETASE"/>
    <property type="match status" value="1"/>
</dbReference>
<dbReference type="PANTHER" id="PTHR43201:SF32">
    <property type="entry name" value="2-SUCCINYLBENZOATE--COA LIGASE, CHLOROPLASTIC_PEROXISOMAL"/>
    <property type="match status" value="1"/>
</dbReference>
<keyword evidence="3" id="KW-1185">Reference proteome</keyword>
<dbReference type="GO" id="GO:0006631">
    <property type="term" value="P:fatty acid metabolic process"/>
    <property type="evidence" value="ECO:0007669"/>
    <property type="project" value="TreeGrafter"/>
</dbReference>
<dbReference type="OrthoDB" id="7820698at2"/>
<evidence type="ECO:0000313" key="2">
    <source>
        <dbReference type="EMBL" id="SPF77150.1"/>
    </source>
</evidence>
<proteinExistence type="predicted"/>
<gene>
    <name evidence="2" type="primary">entE</name>
    <name evidence="2" type="ORF">ALP8811_02173</name>
</gene>
<dbReference type="GO" id="GO:0047527">
    <property type="term" value="F:2,3-dihydroxybenzoate-serine ligase activity"/>
    <property type="evidence" value="ECO:0007669"/>
    <property type="project" value="UniProtKB-EC"/>
</dbReference>
<dbReference type="InterPro" id="IPR045851">
    <property type="entry name" value="AMP-bd_C_sf"/>
</dbReference>
<dbReference type="Gene3D" id="3.40.50.12780">
    <property type="entry name" value="N-terminal domain of ligase-like"/>
    <property type="match status" value="1"/>
</dbReference>
<dbReference type="Proteomes" id="UP000244911">
    <property type="component" value="Unassembled WGS sequence"/>
</dbReference>
<dbReference type="SUPFAM" id="SSF56801">
    <property type="entry name" value="Acetyl-CoA synthetase-like"/>
    <property type="match status" value="1"/>
</dbReference>
<dbReference type="Pfam" id="PF00501">
    <property type="entry name" value="AMP-binding"/>
    <property type="match status" value="1"/>
</dbReference>
<dbReference type="AlphaFoldDB" id="A0A2R8AMB7"/>